<feature type="region of interest" description="Disordered" evidence="1">
    <location>
        <begin position="1"/>
        <end position="30"/>
    </location>
</feature>
<proteinExistence type="predicted"/>
<name>A0A7S1HU75_9EUGL</name>
<sequence>MITNMASDNHEKSGQQEDVNRQGEDYEMQKAHEKFLQEVEFKTKQDVQSEMKCIQDHMHLVQNKDRDHYQTLQREQGQQSPDGPLCREVKMLTGTCIVTKAEEVAQLQEDITSQDLHPMNRSGLTAQRQVDLGQVCTIKQDPIYSPNKTKEVVDRRREELQQRLKKMQQQELKEQLWMEQSGREMEIRLRRLLSQREAQSSMRHVQQAWSAWQESHPCPKKVDPMAVTRAKYKKTAMDLESLRKLYGKENMQSAAAMPPESSTLGWATLEEPNYSVSGSPERRLLLSPQSARKQGTLPLQITSHIKGQETPTFWVVDGDNVFDSCRVRQMPSLHAPEVRKPLPKGTVVEELTRYRDWVRHQEGWSVISFEGVSMLRICDVPNIPSPLQNKTAAHKNRKPKTLSKAEWDIHTPRSPADKALDLDTTTNATAAAEAAMWFLSHGDASVLQSGIMIVPAIMPHDTSDFIFDNDSSEDEDFIHSALHSYGTPLGSPPLVV</sequence>
<accession>A0A7S1HU75</accession>
<feature type="compositionally biased region" description="Basic and acidic residues" evidence="1">
    <location>
        <begin position="8"/>
        <end position="30"/>
    </location>
</feature>
<gene>
    <name evidence="2" type="ORF">EGYM00392_LOCUS2359</name>
</gene>
<evidence type="ECO:0000313" key="2">
    <source>
        <dbReference type="EMBL" id="CAD8991316.1"/>
    </source>
</evidence>
<reference evidence="2" key="1">
    <citation type="submission" date="2021-01" db="EMBL/GenBank/DDBJ databases">
        <authorList>
            <person name="Corre E."/>
            <person name="Pelletier E."/>
            <person name="Niang G."/>
            <person name="Scheremetjew M."/>
            <person name="Finn R."/>
            <person name="Kale V."/>
            <person name="Holt S."/>
            <person name="Cochrane G."/>
            <person name="Meng A."/>
            <person name="Brown T."/>
            <person name="Cohen L."/>
        </authorList>
    </citation>
    <scope>NUCLEOTIDE SEQUENCE</scope>
    <source>
        <strain evidence="2">NIES-381</strain>
    </source>
</reference>
<dbReference type="AlphaFoldDB" id="A0A7S1HU75"/>
<protein>
    <submittedName>
        <fullName evidence="2">Uncharacterized protein</fullName>
    </submittedName>
</protein>
<dbReference type="EMBL" id="HBGA01006639">
    <property type="protein sequence ID" value="CAD8991316.1"/>
    <property type="molecule type" value="Transcribed_RNA"/>
</dbReference>
<evidence type="ECO:0000256" key="1">
    <source>
        <dbReference type="SAM" id="MobiDB-lite"/>
    </source>
</evidence>
<organism evidence="2">
    <name type="scientific">Eutreptiella gymnastica</name>
    <dbReference type="NCBI Taxonomy" id="73025"/>
    <lineage>
        <taxon>Eukaryota</taxon>
        <taxon>Discoba</taxon>
        <taxon>Euglenozoa</taxon>
        <taxon>Euglenida</taxon>
        <taxon>Spirocuta</taxon>
        <taxon>Euglenophyceae</taxon>
        <taxon>Eutreptiales</taxon>
        <taxon>Eutreptiaceae</taxon>
        <taxon>Eutreptiella</taxon>
    </lineage>
</organism>